<reference evidence="3 4" key="1">
    <citation type="submission" date="2018-01" db="EMBL/GenBank/DDBJ databases">
        <title>Denitrification phenotypes of diverse strains of Pseudomonas stutzeri.</title>
        <authorList>
            <person name="Milligan D.A."/>
            <person name="Bergaust L."/>
            <person name="Bakken L.R."/>
            <person name="Frostegard A."/>
        </authorList>
    </citation>
    <scope>NUCLEOTIDE SEQUENCE [LARGE SCALE GENOMIC DNA]</scope>
    <source>
        <strain evidence="3 4">DSM 50238</strain>
    </source>
</reference>
<sequence length="116" mass="11762">MKKLIVAAASAAILISATVHADEILEVHPDHAVGGGFGGLSGFMVGAVGGPIGALVGGGLGWLLGSGVQDAAGLEQTLYVVRKDDGSIDRIRSSDGSFLEGQHIRRDGAEITAMRP</sequence>
<dbReference type="Proteomes" id="UP000235881">
    <property type="component" value="Unassembled WGS sequence"/>
</dbReference>
<feature type="chain" id="PRO_5034228551" description="Proteobacterial sortase system OmpA family protein" evidence="2">
    <location>
        <begin position="22"/>
        <end position="116"/>
    </location>
</feature>
<feature type="transmembrane region" description="Helical" evidence="1">
    <location>
        <begin position="37"/>
        <end position="64"/>
    </location>
</feature>
<accession>A0A8E2QGL5</accession>
<keyword evidence="4" id="KW-1185">Reference proteome</keyword>
<evidence type="ECO:0000256" key="1">
    <source>
        <dbReference type="SAM" id="Phobius"/>
    </source>
</evidence>
<keyword evidence="2" id="KW-0732">Signal</keyword>
<evidence type="ECO:0000313" key="3">
    <source>
        <dbReference type="EMBL" id="PNF78354.1"/>
    </source>
</evidence>
<dbReference type="RefSeq" id="WP_008567017.1">
    <property type="nucleotide sequence ID" value="NZ_CP065721.1"/>
</dbReference>
<dbReference type="AlphaFoldDB" id="A0A8E2QGL5"/>
<evidence type="ECO:0000256" key="2">
    <source>
        <dbReference type="SAM" id="SignalP"/>
    </source>
</evidence>
<organism evidence="3 4">
    <name type="scientific">Stutzerimonas degradans</name>
    <dbReference type="NCBI Taxonomy" id="2968968"/>
    <lineage>
        <taxon>Bacteria</taxon>
        <taxon>Pseudomonadati</taxon>
        <taxon>Pseudomonadota</taxon>
        <taxon>Gammaproteobacteria</taxon>
        <taxon>Pseudomonadales</taxon>
        <taxon>Pseudomonadaceae</taxon>
        <taxon>Stutzerimonas</taxon>
    </lineage>
</organism>
<name>A0A8E2QGL5_9GAMM</name>
<feature type="signal peptide" evidence="2">
    <location>
        <begin position="1"/>
        <end position="21"/>
    </location>
</feature>
<proteinExistence type="predicted"/>
<evidence type="ECO:0000313" key="4">
    <source>
        <dbReference type="Proteomes" id="UP000235881"/>
    </source>
</evidence>
<comment type="caution">
    <text evidence="3">The sequence shown here is derived from an EMBL/GenBank/DDBJ whole genome shotgun (WGS) entry which is preliminary data.</text>
</comment>
<keyword evidence="1" id="KW-1133">Transmembrane helix</keyword>
<gene>
    <name evidence="3" type="ORF">CXK95_03395</name>
</gene>
<dbReference type="EMBL" id="POUK01000001">
    <property type="protein sequence ID" value="PNF78354.1"/>
    <property type="molecule type" value="Genomic_DNA"/>
</dbReference>
<keyword evidence="1" id="KW-0472">Membrane</keyword>
<evidence type="ECO:0008006" key="5">
    <source>
        <dbReference type="Google" id="ProtNLM"/>
    </source>
</evidence>
<protein>
    <recommendedName>
        <fullName evidence="5">Proteobacterial sortase system OmpA family protein</fullName>
    </recommendedName>
</protein>
<keyword evidence="1" id="KW-0812">Transmembrane</keyword>